<dbReference type="Proteomes" id="UP001597183">
    <property type="component" value="Unassembled WGS sequence"/>
</dbReference>
<organism evidence="2 3">
    <name type="scientific">Actinoplanes sichuanensis</name>
    <dbReference type="NCBI Taxonomy" id="512349"/>
    <lineage>
        <taxon>Bacteria</taxon>
        <taxon>Bacillati</taxon>
        <taxon>Actinomycetota</taxon>
        <taxon>Actinomycetes</taxon>
        <taxon>Micromonosporales</taxon>
        <taxon>Micromonosporaceae</taxon>
        <taxon>Actinoplanes</taxon>
    </lineage>
</organism>
<feature type="region of interest" description="Disordered" evidence="1">
    <location>
        <begin position="1"/>
        <end position="41"/>
    </location>
</feature>
<reference evidence="3" key="1">
    <citation type="journal article" date="2019" name="Int. J. Syst. Evol. Microbiol.">
        <title>The Global Catalogue of Microorganisms (GCM) 10K type strain sequencing project: providing services to taxonomists for standard genome sequencing and annotation.</title>
        <authorList>
            <consortium name="The Broad Institute Genomics Platform"/>
            <consortium name="The Broad Institute Genome Sequencing Center for Infectious Disease"/>
            <person name="Wu L."/>
            <person name="Ma J."/>
        </authorList>
    </citation>
    <scope>NUCLEOTIDE SEQUENCE [LARGE SCALE GENOMIC DNA]</scope>
    <source>
        <strain evidence="3">CCM 7526</strain>
    </source>
</reference>
<evidence type="ECO:0000256" key="1">
    <source>
        <dbReference type="SAM" id="MobiDB-lite"/>
    </source>
</evidence>
<dbReference type="RefSeq" id="WP_317788753.1">
    <property type="nucleotide sequence ID" value="NZ_AP028461.1"/>
</dbReference>
<evidence type="ECO:0000313" key="3">
    <source>
        <dbReference type="Proteomes" id="UP001597183"/>
    </source>
</evidence>
<proteinExistence type="predicted"/>
<dbReference type="EMBL" id="JBHTMK010000037">
    <property type="protein sequence ID" value="MFD1368448.1"/>
    <property type="molecule type" value="Genomic_DNA"/>
</dbReference>
<comment type="caution">
    <text evidence="2">The sequence shown here is derived from an EMBL/GenBank/DDBJ whole genome shotgun (WGS) entry which is preliminary data.</text>
</comment>
<feature type="compositionally biased region" description="Basic and acidic residues" evidence="1">
    <location>
        <begin position="12"/>
        <end position="41"/>
    </location>
</feature>
<evidence type="ECO:0000313" key="2">
    <source>
        <dbReference type="EMBL" id="MFD1368448.1"/>
    </source>
</evidence>
<protein>
    <submittedName>
        <fullName evidence="2">Uncharacterized protein</fullName>
    </submittedName>
</protein>
<accession>A0ABW4ADW6</accession>
<keyword evidence="3" id="KW-1185">Reference proteome</keyword>
<name>A0ABW4ADW6_9ACTN</name>
<gene>
    <name evidence="2" type="ORF">ACFQ5G_24110</name>
</gene>
<sequence>MSDKWINAQHAEVQERNRRQREEQMREAQRLADERRAKQGR</sequence>